<keyword evidence="1" id="KW-0808">Transferase</keyword>
<dbReference type="PANTHER" id="PTHR34822">
    <property type="entry name" value="GRPB DOMAIN PROTEIN (AFU_ORTHOLOGUE AFUA_1G01530)"/>
    <property type="match status" value="1"/>
</dbReference>
<reference evidence="2" key="1">
    <citation type="submission" date="2016-12" db="EMBL/GenBank/DDBJ databases">
        <authorList>
            <person name="Song W.-J."/>
            <person name="Kurnit D.M."/>
        </authorList>
    </citation>
    <scope>NUCLEOTIDE SEQUENCE [LARGE SCALE GENOMIC DNA]</scope>
    <source>
        <strain evidence="2">HGB1681</strain>
    </source>
</reference>
<evidence type="ECO:0000313" key="2">
    <source>
        <dbReference type="EMBL" id="SIP71956.1"/>
    </source>
</evidence>
<dbReference type="EMBL" id="NIBU01000012">
    <property type="protein sequence ID" value="PHM36720.1"/>
    <property type="molecule type" value="Genomic_DNA"/>
</dbReference>
<dbReference type="Proteomes" id="UP000224871">
    <property type="component" value="Unassembled WGS sequence"/>
</dbReference>
<evidence type="ECO:0000313" key="4">
    <source>
        <dbReference type="Proteomes" id="UP000224871"/>
    </source>
</evidence>
<sequence length="195" mass="22497">MIAPEDITFFPPPDPNENPWVHGKPAEEIIKVVDYDPEWVTLWQQLSADIKTALGSTALCLAHIGSTSVPGLTAKPIIDIDLIVGDPRQEKKYLPALEKLGYYLTVREPSFYQHRCFRLATPRANLHVFGPACPEHIRHILFRDWLRKHSEDRDRYISAKLQAADNVNHVMDYNQRKHAIVHEIYMKIFKHQGLL</sequence>
<dbReference type="EC" id="2.7.1.24" evidence="1"/>
<protein>
    <submittedName>
        <fullName evidence="1">Dephospho-CoA kinase</fullName>
        <ecNumber evidence="1">2.7.1.24</ecNumber>
    </submittedName>
</protein>
<evidence type="ECO:0000313" key="3">
    <source>
        <dbReference type="Proteomes" id="UP000196435"/>
    </source>
</evidence>
<dbReference type="Proteomes" id="UP000196435">
    <property type="component" value="Unassembled WGS sequence"/>
</dbReference>
<organism evidence="2 3">
    <name type="scientific">Xenorhabdus innexi</name>
    <dbReference type="NCBI Taxonomy" id="290109"/>
    <lineage>
        <taxon>Bacteria</taxon>
        <taxon>Pseudomonadati</taxon>
        <taxon>Pseudomonadota</taxon>
        <taxon>Gammaproteobacteria</taxon>
        <taxon>Enterobacterales</taxon>
        <taxon>Morganellaceae</taxon>
        <taxon>Xenorhabdus</taxon>
    </lineage>
</organism>
<dbReference type="EMBL" id="FTLG01000036">
    <property type="protein sequence ID" value="SIP71956.1"/>
    <property type="molecule type" value="Genomic_DNA"/>
</dbReference>
<dbReference type="Pfam" id="PF04229">
    <property type="entry name" value="GrpB"/>
    <property type="match status" value="1"/>
</dbReference>
<dbReference type="InterPro" id="IPR043519">
    <property type="entry name" value="NT_sf"/>
</dbReference>
<dbReference type="GO" id="GO:0004140">
    <property type="term" value="F:dephospho-CoA kinase activity"/>
    <property type="evidence" value="ECO:0007669"/>
    <property type="project" value="UniProtKB-EC"/>
</dbReference>
<dbReference type="InterPro" id="IPR007344">
    <property type="entry name" value="GrpB/CoaE"/>
</dbReference>
<reference evidence="1 4" key="3">
    <citation type="journal article" date="2017" name="Nat. Microbiol.">
        <title>Natural product diversity associated with the nematode symbionts Photorhabdus and Xenorhabdus.</title>
        <authorList>
            <person name="Tobias N.J."/>
            <person name="Wolff H."/>
            <person name="Djahanschiri B."/>
            <person name="Grundmann F."/>
            <person name="Kronenwerth M."/>
            <person name="Shi Y.M."/>
            <person name="Simonyi S."/>
            <person name="Grun P."/>
            <person name="Shapiro-Ilan D."/>
            <person name="Pidot S.J."/>
            <person name="Stinear T.P."/>
            <person name="Ebersberger I."/>
            <person name="Bode H.B."/>
        </authorList>
    </citation>
    <scope>NUCLEOTIDE SEQUENCE [LARGE SCALE GENOMIC DNA]</scope>
    <source>
        <strain evidence="1 4">DSM 16336</strain>
    </source>
</reference>
<dbReference type="RefSeq" id="WP_086955221.1">
    <property type="nucleotide sequence ID" value="NZ_CAWNQC010000024.1"/>
</dbReference>
<dbReference type="PANTHER" id="PTHR34822:SF1">
    <property type="entry name" value="GRPB FAMILY PROTEIN"/>
    <property type="match status" value="1"/>
</dbReference>
<accession>A0A1N6MSZ7</accession>
<dbReference type="AlphaFoldDB" id="A0A1N6MSZ7"/>
<dbReference type="SUPFAM" id="SSF81301">
    <property type="entry name" value="Nucleotidyltransferase"/>
    <property type="match status" value="1"/>
</dbReference>
<reference evidence="3" key="2">
    <citation type="submission" date="2016-12" db="EMBL/GenBank/DDBJ databases">
        <authorList>
            <person name="Gaudriault S."/>
        </authorList>
    </citation>
    <scope>NUCLEOTIDE SEQUENCE [LARGE SCALE GENOMIC DNA]</scope>
    <source>
        <strain evidence="3">HGB1681 (deposited as PTA-6826 in the American Type Culture Collection)</strain>
    </source>
</reference>
<keyword evidence="1" id="KW-0418">Kinase</keyword>
<evidence type="ECO:0000313" key="1">
    <source>
        <dbReference type="EMBL" id="PHM36720.1"/>
    </source>
</evidence>
<dbReference type="Gene3D" id="3.30.460.10">
    <property type="entry name" value="Beta Polymerase, domain 2"/>
    <property type="match status" value="1"/>
</dbReference>
<dbReference type="OrthoDB" id="9799092at2"/>
<keyword evidence="4" id="KW-1185">Reference proteome</keyword>
<gene>
    <name evidence="1" type="primary">coaE_1</name>
    <name evidence="1" type="ORF">Xinn_01495</name>
    <name evidence="2" type="ORF">XIS1_1300011</name>
</gene>
<proteinExistence type="predicted"/>
<name>A0A1N6MSZ7_9GAMM</name>